<feature type="domain" description="Autotransporter" evidence="2">
    <location>
        <begin position="962"/>
        <end position="1220"/>
    </location>
</feature>
<keyword evidence="4" id="KW-1185">Reference proteome</keyword>
<dbReference type="SMART" id="SM00869">
    <property type="entry name" value="Autotransporter"/>
    <property type="match status" value="1"/>
</dbReference>
<evidence type="ECO:0000259" key="2">
    <source>
        <dbReference type="PROSITE" id="PS51208"/>
    </source>
</evidence>
<evidence type="ECO:0000313" key="3">
    <source>
        <dbReference type="EMBL" id="MBM6704855.1"/>
    </source>
</evidence>
<feature type="signal peptide" evidence="1">
    <location>
        <begin position="1"/>
        <end position="21"/>
    </location>
</feature>
<keyword evidence="1" id="KW-0732">Signal</keyword>
<dbReference type="InterPro" id="IPR036709">
    <property type="entry name" value="Autotransporte_beta_dom_sf"/>
</dbReference>
<evidence type="ECO:0000313" key="4">
    <source>
        <dbReference type="Proteomes" id="UP000715095"/>
    </source>
</evidence>
<gene>
    <name evidence="3" type="ORF">H6A60_10225</name>
</gene>
<evidence type="ECO:0000256" key="1">
    <source>
        <dbReference type="SAM" id="SignalP"/>
    </source>
</evidence>
<dbReference type="Gene3D" id="2.40.128.130">
    <property type="entry name" value="Autotransporter beta-domain"/>
    <property type="match status" value="1"/>
</dbReference>
<protein>
    <submittedName>
        <fullName evidence="3">Autotransporter domain-containing protein</fullName>
    </submittedName>
</protein>
<dbReference type="Proteomes" id="UP000715095">
    <property type="component" value="Unassembled WGS sequence"/>
</dbReference>
<proteinExistence type="predicted"/>
<comment type="caution">
    <text evidence="3">The sequence shown here is derived from an EMBL/GenBank/DDBJ whole genome shotgun (WGS) entry which is preliminary data.</text>
</comment>
<organism evidence="3 4">
    <name type="scientific">Sutterella massiliensis</name>
    <dbReference type="NCBI Taxonomy" id="1816689"/>
    <lineage>
        <taxon>Bacteria</taxon>
        <taxon>Pseudomonadati</taxon>
        <taxon>Pseudomonadota</taxon>
        <taxon>Betaproteobacteria</taxon>
        <taxon>Burkholderiales</taxon>
        <taxon>Sutterellaceae</taxon>
        <taxon>Sutterella</taxon>
    </lineage>
</organism>
<dbReference type="EMBL" id="JACJJC010000023">
    <property type="protein sequence ID" value="MBM6704855.1"/>
    <property type="molecule type" value="Genomic_DNA"/>
</dbReference>
<dbReference type="Pfam" id="PF03797">
    <property type="entry name" value="Autotransporter"/>
    <property type="match status" value="1"/>
</dbReference>
<dbReference type="SUPFAM" id="SSF103515">
    <property type="entry name" value="Autotransporter"/>
    <property type="match status" value="1"/>
</dbReference>
<feature type="chain" id="PRO_5046150114" evidence="1">
    <location>
        <begin position="22"/>
        <end position="1220"/>
    </location>
</feature>
<reference evidence="3 4" key="1">
    <citation type="journal article" date="2021" name="Sci. Rep.">
        <title>The distribution of antibiotic resistance genes in chicken gut microbiota commensals.</title>
        <authorList>
            <person name="Juricova H."/>
            <person name="Matiasovicova J."/>
            <person name="Kubasova T."/>
            <person name="Cejkova D."/>
            <person name="Rychlik I."/>
        </authorList>
    </citation>
    <scope>NUCLEOTIDE SEQUENCE [LARGE SCALE GENOMIC DNA]</scope>
    <source>
        <strain evidence="3 4">An829</strain>
    </source>
</reference>
<dbReference type="PROSITE" id="PS51208">
    <property type="entry name" value="AUTOTRANSPORTER"/>
    <property type="match status" value="1"/>
</dbReference>
<sequence length="1220" mass="126135">MQTFKKTTVAAAIVLSMSAFAAQADETATSTPTNPTLAEFQKGFSGQTFTDDAFTIANSAAVDPGAQYVNNTRTAAPDDGYVYGGVFYTYSKDNEFVLTFDEAVFSGNKVINTGNGGMSAGGAAFLKGTSSTDSHTFVDTLFVNNQAIAQNDKVMAGGGALYLDATKNTGIDRASTATIVTTHDMTYVGNAVTSNDNGRWYELWGSLGQSGGGFAYLDRKSELTFDVQGGTLTIGAAGAADASVDSIQSSIVDTNGDASSIVKTGEGALVINSDFSQFYGKLDVRAGSVTIARDAKIWNGWTVSDGELHLADVELGQIQTGSFGTFVQAGGDSTEIAFEVKSGSVGKLTITGGGVTADSITISGSGVADFKDKGTLAESDYGIDISGGSLTTGTLTLGKGGHVAISGTGLVSIGTLATTEADNGAFSMSGGTLDLTAEQVFGLNEETKKLNTTMKDVFNVTGGTLDFSDESFEAAWLDAVTDENNFVIVAGTVLDENGSALDTVTTDNLKENVVYGSATLETKPVDGTVTIGVNNSGVQNIASDEAVSSIVINENFTLVGNGTALVTNTAEDGATIKVADKKTLTLGSASSTGGTLSGTIAADKATVYVAGGNFEITDEVAAGTLTVETGAALAAETIGAKTGTVRGALTATTLGGSGTFTVKENGIVEANAIKAAVALESGSTLVIGKMIQEEVEAPETASTLARVTPRKTEFVDVPQISDVVSIEGTEHDVVVTTNRNGEALLKAAAGSKYDADKHLGLYVDSTIHVDATSGVLNIGADDSHNSSTGKIAIGANGVVVINVSGLNGEAAFDAQNGVVLNKDATVILSDMLTTGNYLLSTSGFEMQGDNLSTTNGWLTGSVSTVEGKGGNWFVAEFNRNFADEDVSAIVEQFVQPGSESARVMAQFGNVNGPFVGEDGKLTAEGEELIYEYVSTPVVAGTYNVAYDAAEQVTGAIQRRNIEPSTGLGVWADVFYSANEAKNIYGGAGYDADIYGGVIGFDWTASCGAKLGAAVSVGTGDADSVGTLGKYSNDADFWGLTVYTGKDIGGLYFSADVSYISLDNDISGTYNMGTENVDSNVFTVGLRADMTVYESAGKGFKVVPHVGVRYSNIDVDDYRDIKADSMDVFETPIGVKFAGDFATASGWTVTPNFDFTIVPQLGDKDVNTLDGKVDILDSVYNSTLGVNASCGNFTFGLSYRYGFGNDDRSNNAFQARASYAF</sequence>
<dbReference type="RefSeq" id="WP_205104254.1">
    <property type="nucleotide sequence ID" value="NZ_JACJJC010000023.1"/>
</dbReference>
<name>A0ABS2DU54_9BURK</name>
<accession>A0ABS2DU54</accession>
<dbReference type="InterPro" id="IPR005546">
    <property type="entry name" value="Autotransporte_beta"/>
</dbReference>